<dbReference type="PANTHER" id="PTHR43235">
    <property type="entry name" value="GLUTAMINE AMIDOTRANSFERASE PB2B2.05-RELATED"/>
    <property type="match status" value="1"/>
</dbReference>
<protein>
    <submittedName>
        <fullName evidence="1">Glutamine amidotransferase</fullName>
    </submittedName>
</protein>
<dbReference type="GO" id="GO:0005829">
    <property type="term" value="C:cytosol"/>
    <property type="evidence" value="ECO:0007669"/>
    <property type="project" value="TreeGrafter"/>
</dbReference>
<dbReference type="GO" id="GO:0016740">
    <property type="term" value="F:transferase activity"/>
    <property type="evidence" value="ECO:0007669"/>
    <property type="project" value="UniProtKB-KW"/>
</dbReference>
<dbReference type="PROSITE" id="PS51273">
    <property type="entry name" value="GATASE_TYPE_1"/>
    <property type="match status" value="1"/>
</dbReference>
<dbReference type="SUPFAM" id="SSF52317">
    <property type="entry name" value="Class I glutamine amidotransferase-like"/>
    <property type="match status" value="1"/>
</dbReference>
<keyword evidence="1" id="KW-0315">Glutamine amidotransferase</keyword>
<sequence>MAADPRLSVRRVAVIRPLVAVIGRRAVQVPILRFSATLAAEAICEAVWAAGGEPVVLHGPAADPMAELPGRLAAFDGVLLPGGADIEPGRYGQEPADETHDTVAFQDDFDLGVTRAVIELDMPTLAICRGMQVLNVALGGSLTQHVRETNTLHHNAIHDVEVVTGSRLHAIVGCESIAVSSYHHQALDRLGTDLTVTAVAADGIVEAVEHRRSDIVAVQWHPEDRHATSDTDAALFADLVDRARKRKETK</sequence>
<dbReference type="InterPro" id="IPR044668">
    <property type="entry name" value="PuuD-like"/>
</dbReference>
<dbReference type="STRING" id="59750.AWC31_25020"/>
<keyword evidence="2" id="KW-1185">Reference proteome</keyword>
<dbReference type="InterPro" id="IPR029062">
    <property type="entry name" value="Class_I_gatase-like"/>
</dbReference>
<accession>A0A132PE21</accession>
<dbReference type="Proteomes" id="UP000070612">
    <property type="component" value="Unassembled WGS sequence"/>
</dbReference>
<organism evidence="1 2">
    <name type="scientific">Mycolicibacterium wolinskyi</name>
    <dbReference type="NCBI Taxonomy" id="59750"/>
    <lineage>
        <taxon>Bacteria</taxon>
        <taxon>Bacillati</taxon>
        <taxon>Actinomycetota</taxon>
        <taxon>Actinomycetes</taxon>
        <taxon>Mycobacteriales</taxon>
        <taxon>Mycobacteriaceae</taxon>
        <taxon>Mycolicibacterium</taxon>
    </lineage>
</organism>
<name>A0A132PE21_9MYCO</name>
<proteinExistence type="predicted"/>
<dbReference type="EMBL" id="LGTW01000026">
    <property type="protein sequence ID" value="KWX20575.1"/>
    <property type="molecule type" value="Genomic_DNA"/>
</dbReference>
<dbReference type="InterPro" id="IPR011697">
    <property type="entry name" value="Peptidase_C26"/>
</dbReference>
<dbReference type="Gene3D" id="3.40.50.880">
    <property type="match status" value="1"/>
</dbReference>
<dbReference type="PATRIC" id="fig|59750.3.peg.3828"/>
<dbReference type="AlphaFoldDB" id="A0A132PE21"/>
<comment type="caution">
    <text evidence="1">The sequence shown here is derived from an EMBL/GenBank/DDBJ whole genome shotgun (WGS) entry which is preliminary data.</text>
</comment>
<gene>
    <name evidence="1" type="ORF">AFM11_29680</name>
</gene>
<dbReference type="Pfam" id="PF07722">
    <property type="entry name" value="Peptidase_C26"/>
    <property type="match status" value="1"/>
</dbReference>
<dbReference type="GO" id="GO:0016811">
    <property type="term" value="F:hydrolase activity, acting on carbon-nitrogen (but not peptide) bonds, in linear amides"/>
    <property type="evidence" value="ECO:0007669"/>
    <property type="project" value="InterPro"/>
</dbReference>
<evidence type="ECO:0000313" key="1">
    <source>
        <dbReference type="EMBL" id="KWX20575.1"/>
    </source>
</evidence>
<keyword evidence="1" id="KW-0808">Transferase</keyword>
<dbReference type="PANTHER" id="PTHR43235:SF1">
    <property type="entry name" value="GLUTAMINE AMIDOTRANSFERASE PB2B2.05-RELATED"/>
    <property type="match status" value="1"/>
</dbReference>
<evidence type="ECO:0000313" key="2">
    <source>
        <dbReference type="Proteomes" id="UP000070612"/>
    </source>
</evidence>
<reference evidence="1 2" key="1">
    <citation type="submission" date="2015-07" db="EMBL/GenBank/DDBJ databases">
        <title>A draft genome sequence of Mycobacterium wolinskyi.</title>
        <authorList>
            <person name="de Man T.J."/>
            <person name="Perry K.A."/>
            <person name="Coulliette A.D."/>
            <person name="Jensen B."/>
            <person name="Toney N.C."/>
            <person name="Limbago B.M."/>
            <person name="Noble-Wang J."/>
        </authorList>
    </citation>
    <scope>NUCLEOTIDE SEQUENCE [LARGE SCALE GENOMIC DNA]</scope>
    <source>
        <strain evidence="1 2">CDC_01</strain>
    </source>
</reference>
<dbReference type="CDD" id="cd01745">
    <property type="entry name" value="GATase1_2"/>
    <property type="match status" value="1"/>
</dbReference>